<sequence>MSPVLSRYATPFITGLFLVSLISGLALFFHIGPSGFHGMHEWLSLVLIVPFVLHIWKNWRPMTSYLRGTPMAVAVAVSLLAGAVFLLPSGSGQAGGPPQMRLAAQVLKSTPEAVAPALGQSPEAVTKALVAAGFTPMPGQSLADMATAAGKSNADLMAALLATGG</sequence>
<dbReference type="Proteomes" id="UP000241362">
    <property type="component" value="Unassembled WGS sequence"/>
</dbReference>
<feature type="transmembrane region" description="Helical" evidence="1">
    <location>
        <begin position="71"/>
        <end position="91"/>
    </location>
</feature>
<gene>
    <name evidence="2" type="ORF">C5F44_05060</name>
</gene>
<protein>
    <submittedName>
        <fullName evidence="2">DUF4405 domain-containing protein</fullName>
    </submittedName>
</protein>
<evidence type="ECO:0000256" key="1">
    <source>
        <dbReference type="SAM" id="Phobius"/>
    </source>
</evidence>
<feature type="transmembrane region" description="Helical" evidence="1">
    <location>
        <begin position="12"/>
        <end position="30"/>
    </location>
</feature>
<keyword evidence="3" id="KW-1185">Reference proteome</keyword>
<dbReference type="EMBL" id="PZKE01000003">
    <property type="protein sequence ID" value="PTE15732.1"/>
    <property type="molecule type" value="Genomic_DNA"/>
</dbReference>
<comment type="caution">
    <text evidence="2">The sequence shown here is derived from an EMBL/GenBank/DDBJ whole genome shotgun (WGS) entry which is preliminary data.</text>
</comment>
<keyword evidence="1" id="KW-0472">Membrane</keyword>
<evidence type="ECO:0000313" key="3">
    <source>
        <dbReference type="Proteomes" id="UP000241362"/>
    </source>
</evidence>
<proteinExistence type="predicted"/>
<dbReference type="RefSeq" id="WP_107672408.1">
    <property type="nucleotide sequence ID" value="NZ_PZKE01000003.1"/>
</dbReference>
<feature type="transmembrane region" description="Helical" evidence="1">
    <location>
        <begin position="42"/>
        <end position="59"/>
    </location>
</feature>
<accession>A0A2T4JCU5</accession>
<reference evidence="2 3" key="1">
    <citation type="submission" date="2018-03" db="EMBL/GenBank/DDBJ databases">
        <title>Rhodobacter blasticus.</title>
        <authorList>
            <person name="Meyer T.E."/>
            <person name="Miller S."/>
            <person name="Lodha T."/>
            <person name="Gandham S."/>
            <person name="Chintalapati S."/>
            <person name="Chintalapati V.R."/>
        </authorList>
    </citation>
    <scope>NUCLEOTIDE SEQUENCE [LARGE SCALE GENOMIC DNA]</scope>
    <source>
        <strain evidence="2 3">DSM 2131</strain>
    </source>
</reference>
<name>A0A2T4JCU5_FUSBL</name>
<keyword evidence="1" id="KW-0812">Transmembrane</keyword>
<evidence type="ECO:0000313" key="2">
    <source>
        <dbReference type="EMBL" id="PTE15732.1"/>
    </source>
</evidence>
<dbReference type="AlphaFoldDB" id="A0A2T4JCU5"/>
<keyword evidence="1" id="KW-1133">Transmembrane helix</keyword>
<organism evidence="2 3">
    <name type="scientific">Fuscovulum blasticum DSM 2131</name>
    <dbReference type="NCBI Taxonomy" id="1188250"/>
    <lineage>
        <taxon>Bacteria</taxon>
        <taxon>Pseudomonadati</taxon>
        <taxon>Pseudomonadota</taxon>
        <taxon>Alphaproteobacteria</taxon>
        <taxon>Rhodobacterales</taxon>
        <taxon>Paracoccaceae</taxon>
        <taxon>Pseudogemmobacter</taxon>
    </lineage>
</organism>